<dbReference type="PANTHER" id="PTHR44858">
    <property type="entry name" value="TETRATRICOPEPTIDE REPEAT PROTEIN 6"/>
    <property type="match status" value="1"/>
</dbReference>
<dbReference type="InterPro" id="IPR011990">
    <property type="entry name" value="TPR-like_helical_dom_sf"/>
</dbReference>
<dbReference type="OrthoDB" id="5829198at2"/>
<accession>R4YMK6</accession>
<dbReference type="EMBL" id="FO203512">
    <property type="protein sequence ID" value="CCK76097.1"/>
    <property type="molecule type" value="Genomic_DNA"/>
</dbReference>
<organism evidence="5 6">
    <name type="scientific">Oleispira antarctica RB-8</name>
    <dbReference type="NCBI Taxonomy" id="698738"/>
    <lineage>
        <taxon>Bacteria</taxon>
        <taxon>Pseudomonadati</taxon>
        <taxon>Pseudomonadota</taxon>
        <taxon>Gammaproteobacteria</taxon>
        <taxon>Oceanospirillales</taxon>
        <taxon>Oceanospirillaceae</taxon>
        <taxon>Oleispira</taxon>
    </lineage>
</organism>
<keyword evidence="4" id="KW-0732">Signal</keyword>
<dbReference type="SUPFAM" id="SSF48452">
    <property type="entry name" value="TPR-like"/>
    <property type="match status" value="2"/>
</dbReference>
<keyword evidence="6" id="KW-1185">Reference proteome</keyword>
<feature type="signal peptide" evidence="4">
    <location>
        <begin position="1"/>
        <end position="31"/>
    </location>
</feature>
<feature type="repeat" description="TPR" evidence="3">
    <location>
        <begin position="77"/>
        <end position="110"/>
    </location>
</feature>
<dbReference type="HOGENOM" id="CLU_038151_0_0_6"/>
<dbReference type="KEGG" id="oai:OLEAN_C19210"/>
<dbReference type="InterPro" id="IPR050498">
    <property type="entry name" value="Ycf3"/>
</dbReference>
<dbReference type="PANTHER" id="PTHR44858:SF1">
    <property type="entry name" value="UDP-N-ACETYLGLUCOSAMINE--PEPTIDE N-ACETYLGLUCOSAMINYLTRANSFERASE SPINDLY-RELATED"/>
    <property type="match status" value="1"/>
</dbReference>
<reference evidence="5 6" key="1">
    <citation type="journal article" date="2013" name="Nat. Commun.">
        <title>Genome sequence and functional genomic analysis of the oil-degrading bacterium Oleispira antarctica.</title>
        <authorList>
            <person name="Kube M."/>
            <person name="Chernikova T.N."/>
            <person name="Al-Ramahi Y."/>
            <person name="Beloqui A."/>
            <person name="Lopez-Cortez N."/>
            <person name="Guazzaroni M.E."/>
            <person name="Heipieper H.J."/>
            <person name="Klages S."/>
            <person name="Kotsyurbenko O.R."/>
            <person name="Langer I."/>
            <person name="Nechitaylo T.Y."/>
            <person name="Lunsdorf H."/>
            <person name="Fernandez M."/>
            <person name="Juarez S."/>
            <person name="Ciordia S."/>
            <person name="Singer A."/>
            <person name="Kagan O."/>
            <person name="Egorova O."/>
            <person name="Petit P.A."/>
            <person name="Stogios P."/>
            <person name="Kim Y."/>
            <person name="Tchigvintsev A."/>
            <person name="Flick R."/>
            <person name="Denaro R."/>
            <person name="Genovese M."/>
            <person name="Albar J.P."/>
            <person name="Reva O.N."/>
            <person name="Martinez-Gomariz M."/>
            <person name="Tran H."/>
            <person name="Ferrer M."/>
            <person name="Savchenko A."/>
            <person name="Yakunin A.F."/>
            <person name="Yakimov M.M."/>
            <person name="Golyshina O.V."/>
            <person name="Reinhardt R."/>
            <person name="Golyshin P.N."/>
        </authorList>
    </citation>
    <scope>NUCLEOTIDE SEQUENCE [LARGE SCALE GENOMIC DNA]</scope>
</reference>
<dbReference type="Proteomes" id="UP000032749">
    <property type="component" value="Chromosome"/>
</dbReference>
<keyword evidence="2 3" id="KW-0802">TPR repeat</keyword>
<dbReference type="InterPro" id="IPR019734">
    <property type="entry name" value="TPR_rpt"/>
</dbReference>
<protein>
    <submittedName>
        <fullName evidence="5">TPR domain protein</fullName>
    </submittedName>
</protein>
<feature type="repeat" description="TPR" evidence="3">
    <location>
        <begin position="383"/>
        <end position="416"/>
    </location>
</feature>
<proteinExistence type="predicted"/>
<dbReference type="PROSITE" id="PS50005">
    <property type="entry name" value="TPR"/>
    <property type="match status" value="2"/>
</dbReference>
<name>R4YMK6_OLEAN</name>
<dbReference type="Pfam" id="PF13181">
    <property type="entry name" value="TPR_8"/>
    <property type="match status" value="1"/>
</dbReference>
<sequence>MSRIFSVPHMLSILMLSFISSLGLMSFNAHAANQSLSPKTYQALNDIQALLTDSKFAEVEEGLKDLEENLSPGFGLALTYQIHAQLFLAQENSKQALSYFNKALALDAMKAGQAVSLATNVAQLYLADSQVDEAITVLQGRIEAAETEKVNSTNSMAFITLGSAFQLKQDFKNAIIWLRQGIERSKQPRENWLQMLMAAHYQIKQYPEAITVLDQLIAMNETKEEYWLQQASLHQMLNKPKDALKVLQLANVRNILIKEDGLIILVQLLITEGVPERAGRILQDLIEKKKIEITEDNWKLLASAWLQSRERKQAIDAFIDAAEFSLQTANNSLKESDQITGKQEAAKLYYRSAQLQFDESEFDAAASSFAKARELGLTGKKVGLSLLMQGNAYFELEEYQNAKVYFSKALEEPSSTNSAKAWLDYMQQLEVLKS</sequence>
<dbReference type="SMART" id="SM00028">
    <property type="entry name" value="TPR"/>
    <property type="match status" value="5"/>
</dbReference>
<evidence type="ECO:0000256" key="4">
    <source>
        <dbReference type="SAM" id="SignalP"/>
    </source>
</evidence>
<dbReference type="STRING" id="698738.OLEAN_C19210"/>
<gene>
    <name evidence="5" type="ORF">OLEAN_C19210</name>
</gene>
<keyword evidence="1" id="KW-0677">Repeat</keyword>
<dbReference type="AlphaFoldDB" id="R4YMK6"/>
<evidence type="ECO:0000256" key="2">
    <source>
        <dbReference type="ARBA" id="ARBA00022803"/>
    </source>
</evidence>
<dbReference type="Gene3D" id="1.25.40.10">
    <property type="entry name" value="Tetratricopeptide repeat domain"/>
    <property type="match status" value="3"/>
</dbReference>
<evidence type="ECO:0000313" key="5">
    <source>
        <dbReference type="EMBL" id="CCK76097.1"/>
    </source>
</evidence>
<evidence type="ECO:0000256" key="3">
    <source>
        <dbReference type="PROSITE-ProRule" id="PRU00339"/>
    </source>
</evidence>
<feature type="chain" id="PRO_5004383776" evidence="4">
    <location>
        <begin position="32"/>
        <end position="434"/>
    </location>
</feature>
<evidence type="ECO:0000256" key="1">
    <source>
        <dbReference type="ARBA" id="ARBA00022737"/>
    </source>
</evidence>
<evidence type="ECO:0000313" key="6">
    <source>
        <dbReference type="Proteomes" id="UP000032749"/>
    </source>
</evidence>